<dbReference type="OrthoDB" id="9757969at2"/>
<feature type="compositionally biased region" description="Basic residues" evidence="1">
    <location>
        <begin position="1272"/>
        <end position="1283"/>
    </location>
</feature>
<reference evidence="3 4" key="1">
    <citation type="journal article" date="2010" name="J. Bacteriol.">
        <title>Genome sequence of Lentisphaera araneosa HTCC2155T, the type species of the order Lentisphaerales in the phylum Lentisphaerae.</title>
        <authorList>
            <person name="Thrash J.C."/>
            <person name="Cho J.C."/>
            <person name="Vergin K.L."/>
            <person name="Morris R.M."/>
            <person name="Giovannoni S.J."/>
        </authorList>
    </citation>
    <scope>NUCLEOTIDE SEQUENCE [LARGE SCALE GENOMIC DNA]</scope>
    <source>
        <strain evidence="3 4">HTCC2155</strain>
    </source>
</reference>
<dbReference type="PANTHER" id="PTHR30441:SF8">
    <property type="entry name" value="DUF748 DOMAIN-CONTAINING PROTEIN"/>
    <property type="match status" value="1"/>
</dbReference>
<evidence type="ECO:0000313" key="4">
    <source>
        <dbReference type="Proteomes" id="UP000004947"/>
    </source>
</evidence>
<evidence type="ECO:0000256" key="2">
    <source>
        <dbReference type="SAM" id="Phobius"/>
    </source>
</evidence>
<keyword evidence="2" id="KW-1133">Transmembrane helix</keyword>
<dbReference type="GO" id="GO:0090313">
    <property type="term" value="P:regulation of protein targeting to membrane"/>
    <property type="evidence" value="ECO:0007669"/>
    <property type="project" value="TreeGrafter"/>
</dbReference>
<dbReference type="eggNOG" id="COG2911">
    <property type="taxonomic scope" value="Bacteria"/>
</dbReference>
<dbReference type="PANTHER" id="PTHR30441">
    <property type="entry name" value="DUF748 DOMAIN-CONTAINING PROTEIN"/>
    <property type="match status" value="1"/>
</dbReference>
<feature type="region of interest" description="Disordered" evidence="1">
    <location>
        <begin position="1238"/>
        <end position="1306"/>
    </location>
</feature>
<dbReference type="STRING" id="313628.LNTAR_03734"/>
<dbReference type="Proteomes" id="UP000004947">
    <property type="component" value="Unassembled WGS sequence"/>
</dbReference>
<keyword evidence="4" id="KW-1185">Reference proteome</keyword>
<dbReference type="RefSeq" id="WP_007281176.1">
    <property type="nucleotide sequence ID" value="NZ_ABCK01000039.1"/>
</dbReference>
<keyword evidence="2" id="KW-0812">Transmembrane</keyword>
<feature type="transmembrane region" description="Helical" evidence="2">
    <location>
        <begin position="20"/>
        <end position="41"/>
    </location>
</feature>
<dbReference type="InterPro" id="IPR008023">
    <property type="entry name" value="DUF748"/>
</dbReference>
<organism evidence="3 4">
    <name type="scientific">Lentisphaera araneosa HTCC2155</name>
    <dbReference type="NCBI Taxonomy" id="313628"/>
    <lineage>
        <taxon>Bacteria</taxon>
        <taxon>Pseudomonadati</taxon>
        <taxon>Lentisphaerota</taxon>
        <taxon>Lentisphaeria</taxon>
        <taxon>Lentisphaerales</taxon>
        <taxon>Lentisphaeraceae</taxon>
        <taxon>Lentisphaera</taxon>
    </lineage>
</organism>
<name>A6DTM8_9BACT</name>
<gene>
    <name evidence="3" type="ORF">LNTAR_03734</name>
</gene>
<dbReference type="GO" id="GO:0005886">
    <property type="term" value="C:plasma membrane"/>
    <property type="evidence" value="ECO:0007669"/>
    <property type="project" value="TreeGrafter"/>
</dbReference>
<evidence type="ECO:0000313" key="3">
    <source>
        <dbReference type="EMBL" id="EDM25008.1"/>
    </source>
</evidence>
<protein>
    <submittedName>
        <fullName evidence="3">Putative ATPase involved in pili biogenesis</fullName>
    </submittedName>
</protein>
<accession>A6DTM8</accession>
<sequence>MLKKISPYLGQTKKTRRIRITLISCVFFYFIFLGLIAPVIVRSQATKQISELIQRPVQIEKISINPFCNSISIKKFAILETDNNEFLSWEEFYINFELSSIFTFSWNFNEIALKKPQVKVSRLTAQLFNFSDIIETLNQLPKQEVDEPTPIPPIFIKSFTVTDGQVLIKDLSRGKEKSLEVPSIDLSISNFHTKINKDKNNHYDFRILTEHNAGLHWQGQVNISPLSSKGTLKINGAKIKNIYDAFADELPFTIVSGDIGLELNYTTSFDKKLSFQVSDGQFTLDQFNVEYKDKSPLIQLNALKISDVSYDLNSQNLIVPLIEFTDTNAYSTLLETGLPKSLRLTELDAFTQALIGEQKAPQTNASSPSNQKNGISLAKSPINFVIKEVRGEKLNAYFTDESTQEKPHAKIEDIEFSLKNLHSEHAEKFSMASQFTINDTAKFELNSQGALFPIQSTGDIKLNNFQLAFSNPYLTRFQLPITVDQGSLLQNLDYEIALNDEFQLIKGKIKTEIELIDFSVKDDLTDKLLLSDTKILQAYEAVDPNSRIHVLGSLDIMTREAAAEFHIRSINLANAAEHVANELPFKVIAGELEFMSRAQAQLGDDFQITSSDGAMNLSSLLIQERNGKELIRLDQFSIDGISADLKEQQVSLGKIDLKGFQANAHLNPKKELNFIKATDFSQLIKSLKKYQVKPDSSTVPTQEPQTKVKDNPKPWQVNVNEIDLSKINLTFLDESINQAATQRVDNIHVKVKDLSNKKGHIFTSSIEALINQDAKVSIKSEAGLNPLTLDSHLILEPLSLKNLQNYLAEFLNVKLQECKISTNTKISYIDEKAKLSGDFTSTGFQLNDLTDEKLLSYETFKISGFDIDPLMLTVKVEEIQVNEPKMFLELDPNMKLNLASILKENSPTETPKDQVEVNDKPATKLTPHIEIKKFTLNNAHGKFNDLSISPNFSMSLDKFSGSINNISNNAQQQSDWFFQGFVDNYAPLKMKGQSRFLAKPFALDLNMTLDNLGLTGFSPYTGTFIGYKLQEGQLSLDLDYSLVNNELDGKNKVLMSRFDLGKSVDSEQAVNLPIKLAVALIRDHKKNIDLDLNIHGDINDPSFSVLNLLWKVFSNIIVKAATSPFSLLANLANSGEEDLNLIEFEAGKVSLTETEQAKLRTLSSALEKRPTLGLNITGYHEYVSDTEQLKHAQLEKRIEKKIAVLRSDKPNLENANALALAQIYEDESGESMNALLASQEQVDNTSKSQVLTTPQNEKNIRSSRIRVGGSKFRNRRKTTKAKTTKPELVSNKQAESAEDEAQAQEKAPQVNIEELARTFLLERIEISKDELDQLALNRAQVVKQFLIDELKVPASRVFLLAPKEELNQKTVELNIEAL</sequence>
<keyword evidence="2" id="KW-0472">Membrane</keyword>
<dbReference type="InterPro" id="IPR052894">
    <property type="entry name" value="AsmA-related"/>
</dbReference>
<feature type="compositionally biased region" description="Polar residues" evidence="1">
    <location>
        <begin position="1238"/>
        <end position="1257"/>
    </location>
</feature>
<dbReference type="eggNOG" id="COG2982">
    <property type="taxonomic scope" value="Bacteria"/>
</dbReference>
<evidence type="ECO:0000256" key="1">
    <source>
        <dbReference type="SAM" id="MobiDB-lite"/>
    </source>
</evidence>
<dbReference type="EMBL" id="ABCK01000039">
    <property type="protein sequence ID" value="EDM25008.1"/>
    <property type="molecule type" value="Genomic_DNA"/>
</dbReference>
<dbReference type="Pfam" id="PF05359">
    <property type="entry name" value="DUF748"/>
    <property type="match status" value="3"/>
</dbReference>
<proteinExistence type="predicted"/>
<comment type="caution">
    <text evidence="3">The sequence shown here is derived from an EMBL/GenBank/DDBJ whole genome shotgun (WGS) entry which is preliminary data.</text>
</comment>